<evidence type="ECO:0000313" key="2">
    <source>
        <dbReference type="Proteomes" id="UP000637578"/>
    </source>
</evidence>
<name>A0A8J3CE65_9PSEU</name>
<dbReference type="Proteomes" id="UP000637578">
    <property type="component" value="Unassembled WGS sequence"/>
</dbReference>
<dbReference type="AlphaFoldDB" id="A0A8J3CE65"/>
<sequence>MSSQTRWLLPVVMAAALLAVSGGLAAQQLYRMARDPVAVAPSGADDAADADGNAKVRVSADTFAHPDGQEVRDLVQRYVTSRNRQDYAMWRDTVTTREARSMSVQQWLAAVGGIQTHDVVIRRVESAPGPHGRVLVTFRVTQPGKDPSAPAVLCHRSRAVFPLATENGKLRLGSPRWNNVVEESC</sequence>
<accession>A0A8J3CE65</accession>
<evidence type="ECO:0000313" key="1">
    <source>
        <dbReference type="EMBL" id="GGM61305.1"/>
    </source>
</evidence>
<dbReference type="EMBL" id="BMMK01000016">
    <property type="protein sequence ID" value="GGM61305.1"/>
    <property type="molecule type" value="Genomic_DNA"/>
</dbReference>
<protein>
    <submittedName>
        <fullName evidence="1">Uncharacterized protein</fullName>
    </submittedName>
</protein>
<keyword evidence="2" id="KW-1185">Reference proteome</keyword>
<gene>
    <name evidence="1" type="ORF">GCM10012275_35410</name>
</gene>
<proteinExistence type="predicted"/>
<comment type="caution">
    <text evidence="1">The sequence shown here is derived from an EMBL/GenBank/DDBJ whole genome shotgun (WGS) entry which is preliminary data.</text>
</comment>
<organism evidence="1 2">
    <name type="scientific">Longimycelium tulufanense</name>
    <dbReference type="NCBI Taxonomy" id="907463"/>
    <lineage>
        <taxon>Bacteria</taxon>
        <taxon>Bacillati</taxon>
        <taxon>Actinomycetota</taxon>
        <taxon>Actinomycetes</taxon>
        <taxon>Pseudonocardiales</taxon>
        <taxon>Pseudonocardiaceae</taxon>
        <taxon>Longimycelium</taxon>
    </lineage>
</organism>
<reference evidence="1" key="2">
    <citation type="submission" date="2020-09" db="EMBL/GenBank/DDBJ databases">
        <authorList>
            <person name="Sun Q."/>
            <person name="Zhou Y."/>
        </authorList>
    </citation>
    <scope>NUCLEOTIDE SEQUENCE</scope>
    <source>
        <strain evidence="1">CGMCC 4.5737</strain>
    </source>
</reference>
<reference evidence="1" key="1">
    <citation type="journal article" date="2014" name="Int. J. Syst. Evol. Microbiol.">
        <title>Complete genome sequence of Corynebacterium casei LMG S-19264T (=DSM 44701T), isolated from a smear-ripened cheese.</title>
        <authorList>
            <consortium name="US DOE Joint Genome Institute (JGI-PGF)"/>
            <person name="Walter F."/>
            <person name="Albersmeier A."/>
            <person name="Kalinowski J."/>
            <person name="Ruckert C."/>
        </authorList>
    </citation>
    <scope>NUCLEOTIDE SEQUENCE</scope>
    <source>
        <strain evidence="1">CGMCC 4.5737</strain>
    </source>
</reference>